<proteinExistence type="predicted"/>
<evidence type="ECO:0000313" key="1">
    <source>
        <dbReference type="EMBL" id="WGZ92473.1"/>
    </source>
</evidence>
<organism evidence="1">
    <name type="scientific">Candidatus Thiothrix putei</name>
    <dbReference type="NCBI Taxonomy" id="3080811"/>
    <lineage>
        <taxon>Bacteria</taxon>
        <taxon>Pseudomonadati</taxon>
        <taxon>Pseudomonadota</taxon>
        <taxon>Gammaproteobacteria</taxon>
        <taxon>Thiotrichales</taxon>
        <taxon>Thiotrichaceae</taxon>
        <taxon>Thiothrix</taxon>
    </lineage>
</organism>
<dbReference type="KEGG" id="tput:QJT81_11335"/>
<gene>
    <name evidence="1" type="ORF">QJT81_11335</name>
</gene>
<dbReference type="EMBL" id="CP124756">
    <property type="protein sequence ID" value="WGZ92473.1"/>
    <property type="molecule type" value="Genomic_DNA"/>
</dbReference>
<accession>A0AA95HAH5</accession>
<dbReference type="AlphaFoldDB" id="A0AA95HAH5"/>
<reference evidence="1" key="1">
    <citation type="journal article" date="2023" name="Int. J. Mol. Sci.">
        <title>Metagenomics Revealed a New Genus 'Candidatus Thiocaldithrix dubininis' gen. nov., sp. nov. and a New Species 'Candidatus Thiothrix putei' sp. nov. in the Family Thiotrichaceae, Some Members of Which Have Traits of Both Na+- and H+-Motive Energetics.</title>
        <authorList>
            <person name="Ravin N.V."/>
            <person name="Muntyan M.S."/>
            <person name="Smolyakov D.D."/>
            <person name="Rudenko T.S."/>
            <person name="Beletsky A.V."/>
            <person name="Mardanov A.V."/>
            <person name="Grabovich M.Y."/>
        </authorList>
    </citation>
    <scope>NUCLEOTIDE SEQUENCE</scope>
    <source>
        <strain evidence="1">GKL-02</strain>
    </source>
</reference>
<name>A0AA95HAH5_9GAMM</name>
<protein>
    <submittedName>
        <fullName evidence="1">Uncharacterized protein</fullName>
    </submittedName>
</protein>
<dbReference type="Proteomes" id="UP001301326">
    <property type="component" value="Chromosome"/>
</dbReference>
<sequence length="75" mass="8706">MRMGNPKYTPDNYNTPSALRGSLAIDERLTPDYAGLRVSHWQMERDRYFLRRNTQLSGYQAIGQKNGLKTPFVKN</sequence>
<reference evidence="1" key="2">
    <citation type="submission" date="2023-04" db="EMBL/GenBank/DDBJ databases">
        <authorList>
            <person name="Beletskiy A.V."/>
            <person name="Mardanov A.V."/>
            <person name="Ravin N.V."/>
        </authorList>
    </citation>
    <scope>NUCLEOTIDE SEQUENCE</scope>
    <source>
        <strain evidence="1">GKL-02</strain>
    </source>
</reference>